<dbReference type="InterPro" id="IPR045509">
    <property type="entry name" value="HD_assoc_2"/>
</dbReference>
<accession>A0A485M4D1</accession>
<dbReference type="PANTHER" id="PTHR11373">
    <property type="entry name" value="DEOXYNUCLEOSIDE TRIPHOSPHATE TRIPHOSPHOHYDROLASE"/>
    <property type="match status" value="1"/>
</dbReference>
<evidence type="ECO:0000313" key="2">
    <source>
        <dbReference type="EMBL" id="VFU13811.1"/>
    </source>
</evidence>
<dbReference type="InterPro" id="IPR006674">
    <property type="entry name" value="HD_domain"/>
</dbReference>
<protein>
    <recommendedName>
        <fullName evidence="1">HD/PDEase domain-containing protein</fullName>
    </recommendedName>
</protein>
<name>A0A485M4D1_9ZZZZ</name>
<dbReference type="SUPFAM" id="SSF109604">
    <property type="entry name" value="HD-domain/PDEase-like"/>
    <property type="match status" value="1"/>
</dbReference>
<sequence>MGKIFHEIRDPIHAFIKIDDDERAVLDSRPFQRLRCIHQLALTYLVYPGASHKRFEHSLGVMELASRVFDIVTHPNNLTPQIRELFPILEIPEKRAYWKKVLRIAALCHDIGHLPFSHAAEKELLPDGWGHERITRELIFSSEMCRIWDNMTPHLNAEDVAKLAVGQRKAPDLTFDDLTAILSEIIVSDAFGVDRMDYLLRDSHHIGVAYGKFDHYRLIDTLRILQPPPSGSEEERSKEPTLGVEVGGYQSAEALLLARYFMFTQVYFHPVRRIYDIHLKDFLLEILPDGKYPIDIEDHLSFTDHEVLASLRKAAHDTSLPGSEHAGRIIKRQHYKRLYERIPADFQKNPLAAQLIKDAAESAFGKENVRYDNPSSKEEPIEFPVLMKDKSIESSRSLPQTLLQISPVKMEYVFVSRECWDDASRWLSDNKHDIINS</sequence>
<evidence type="ECO:0000259" key="1">
    <source>
        <dbReference type="SMART" id="SM00471"/>
    </source>
</evidence>
<organism evidence="2">
    <name type="scientific">anaerobic digester metagenome</name>
    <dbReference type="NCBI Taxonomy" id="1263854"/>
    <lineage>
        <taxon>unclassified sequences</taxon>
        <taxon>metagenomes</taxon>
        <taxon>ecological metagenomes</taxon>
    </lineage>
</organism>
<gene>
    <name evidence="2" type="ORF">SCFA_220056</name>
</gene>
<dbReference type="GO" id="GO:0006203">
    <property type="term" value="P:dGTP catabolic process"/>
    <property type="evidence" value="ECO:0007669"/>
    <property type="project" value="TreeGrafter"/>
</dbReference>
<dbReference type="EMBL" id="CAADRM010000084">
    <property type="protein sequence ID" value="VFU13811.1"/>
    <property type="molecule type" value="Genomic_DNA"/>
</dbReference>
<feature type="domain" description="HD/PDEase" evidence="1">
    <location>
        <begin position="50"/>
        <end position="208"/>
    </location>
</feature>
<reference evidence="2" key="1">
    <citation type="submission" date="2019-03" db="EMBL/GenBank/DDBJ databases">
        <authorList>
            <person name="Hao L."/>
        </authorList>
    </citation>
    <scope>NUCLEOTIDE SEQUENCE</scope>
</reference>
<dbReference type="AlphaFoldDB" id="A0A485M4D1"/>
<dbReference type="Pfam" id="PF01966">
    <property type="entry name" value="HD"/>
    <property type="match status" value="1"/>
</dbReference>
<dbReference type="Pfam" id="PF19276">
    <property type="entry name" value="HD_assoc_2"/>
    <property type="match status" value="1"/>
</dbReference>
<dbReference type="InterPro" id="IPR050135">
    <property type="entry name" value="dGTPase-like"/>
</dbReference>
<dbReference type="Gene3D" id="1.10.3210.10">
    <property type="entry name" value="Hypothetical protein af1432"/>
    <property type="match status" value="1"/>
</dbReference>
<dbReference type="CDD" id="cd00077">
    <property type="entry name" value="HDc"/>
    <property type="match status" value="1"/>
</dbReference>
<dbReference type="PANTHER" id="PTHR11373:SF4">
    <property type="entry name" value="DEOXYNUCLEOSIDE TRIPHOSPHATE TRIPHOSPHOHYDROLASE SAMHD1"/>
    <property type="match status" value="1"/>
</dbReference>
<dbReference type="InterPro" id="IPR003607">
    <property type="entry name" value="HD/PDEase_dom"/>
</dbReference>
<proteinExistence type="predicted"/>
<dbReference type="GO" id="GO:0008832">
    <property type="term" value="F:dGTPase activity"/>
    <property type="evidence" value="ECO:0007669"/>
    <property type="project" value="TreeGrafter"/>
</dbReference>
<dbReference type="SMART" id="SM00471">
    <property type="entry name" value="HDc"/>
    <property type="match status" value="1"/>
</dbReference>